<feature type="compositionally biased region" description="Basic and acidic residues" evidence="2">
    <location>
        <begin position="1"/>
        <end position="11"/>
    </location>
</feature>
<dbReference type="AlphaFoldDB" id="A0A6M0QQB1"/>
<keyword evidence="4" id="KW-0067">ATP-binding</keyword>
<name>A0A6M0QQB1_9RHOB</name>
<dbReference type="InterPro" id="IPR036890">
    <property type="entry name" value="HATPase_C_sf"/>
</dbReference>
<dbReference type="EMBL" id="JAAIVJ010000002">
    <property type="protein sequence ID" value="NEY89680.1"/>
    <property type="molecule type" value="Genomic_DNA"/>
</dbReference>
<dbReference type="InterPro" id="IPR003594">
    <property type="entry name" value="HATPase_dom"/>
</dbReference>
<keyword evidence="1" id="KW-0418">Kinase</keyword>
<gene>
    <name evidence="4" type="ORF">G4Z14_05160</name>
</gene>
<evidence type="ECO:0000313" key="4">
    <source>
        <dbReference type="EMBL" id="NEY89680.1"/>
    </source>
</evidence>
<feature type="domain" description="Histidine kinase/HSP90-like ATPase" evidence="3">
    <location>
        <begin position="52"/>
        <end position="170"/>
    </location>
</feature>
<keyword evidence="5" id="KW-1185">Reference proteome</keyword>
<dbReference type="PANTHER" id="PTHR35526:SF6">
    <property type="entry name" value="SLR1861 PROTEIN"/>
    <property type="match status" value="1"/>
</dbReference>
<accession>A0A6M0QQB1</accession>
<feature type="compositionally biased region" description="Low complexity" evidence="2">
    <location>
        <begin position="22"/>
        <end position="31"/>
    </location>
</feature>
<dbReference type="RefSeq" id="WP_164623720.1">
    <property type="nucleotide sequence ID" value="NZ_JAAIVJ010000002.1"/>
</dbReference>
<evidence type="ECO:0000313" key="5">
    <source>
        <dbReference type="Proteomes" id="UP000477782"/>
    </source>
</evidence>
<dbReference type="GO" id="GO:0004674">
    <property type="term" value="F:protein serine/threonine kinase activity"/>
    <property type="evidence" value="ECO:0007669"/>
    <property type="project" value="UniProtKB-KW"/>
</dbReference>
<dbReference type="Pfam" id="PF13581">
    <property type="entry name" value="HATPase_c_2"/>
    <property type="match status" value="1"/>
</dbReference>
<keyword evidence="4" id="KW-0547">Nucleotide-binding</keyword>
<dbReference type="InterPro" id="IPR050267">
    <property type="entry name" value="Anti-sigma-factor_SerPK"/>
</dbReference>
<feature type="region of interest" description="Disordered" evidence="2">
    <location>
        <begin position="1"/>
        <end position="35"/>
    </location>
</feature>
<sequence>MRGDLPSDGHRAGPPQAGPSGGASNPGPTGAEPDKAMDASWTKLIVAGNTEAVRRALLHLLQGPPFAGLSPGLRSDAEIVLAEVLNNIVEHAYAASAGNIEIRVRRQVGGLACQIRDHGAPMPGLSLPDGAFQPLGAIADLPEGGFGWFLIRNTVEDLQYRREGGANRLSFLLPYEQSKS</sequence>
<dbReference type="Gene3D" id="3.30.565.10">
    <property type="entry name" value="Histidine kinase-like ATPase, C-terminal domain"/>
    <property type="match status" value="1"/>
</dbReference>
<dbReference type="SUPFAM" id="SSF55874">
    <property type="entry name" value="ATPase domain of HSP90 chaperone/DNA topoisomerase II/histidine kinase"/>
    <property type="match status" value="1"/>
</dbReference>
<keyword evidence="1" id="KW-0723">Serine/threonine-protein kinase</keyword>
<comment type="caution">
    <text evidence="4">The sequence shown here is derived from an EMBL/GenBank/DDBJ whole genome shotgun (WGS) entry which is preliminary data.</text>
</comment>
<protein>
    <submittedName>
        <fullName evidence="4">ATP-binding protein</fullName>
    </submittedName>
</protein>
<dbReference type="GO" id="GO:0005524">
    <property type="term" value="F:ATP binding"/>
    <property type="evidence" value="ECO:0007669"/>
    <property type="project" value="UniProtKB-KW"/>
</dbReference>
<proteinExistence type="predicted"/>
<reference evidence="4 5" key="1">
    <citation type="submission" date="2020-02" db="EMBL/GenBank/DDBJ databases">
        <authorList>
            <person name="Chen W.-M."/>
        </authorList>
    </citation>
    <scope>NUCLEOTIDE SEQUENCE [LARGE SCALE GENOMIC DNA]</scope>
    <source>
        <strain evidence="4 5">KMS-5</strain>
    </source>
</reference>
<dbReference type="PANTHER" id="PTHR35526">
    <property type="entry name" value="ANTI-SIGMA-F FACTOR RSBW-RELATED"/>
    <property type="match status" value="1"/>
</dbReference>
<dbReference type="Proteomes" id="UP000477782">
    <property type="component" value="Unassembled WGS sequence"/>
</dbReference>
<evidence type="ECO:0000259" key="3">
    <source>
        <dbReference type="Pfam" id="PF13581"/>
    </source>
</evidence>
<organism evidence="4 5">
    <name type="scientific">Tabrizicola oligotrophica</name>
    <dbReference type="NCBI Taxonomy" id="2710650"/>
    <lineage>
        <taxon>Bacteria</taxon>
        <taxon>Pseudomonadati</taxon>
        <taxon>Pseudomonadota</taxon>
        <taxon>Alphaproteobacteria</taxon>
        <taxon>Rhodobacterales</taxon>
        <taxon>Paracoccaceae</taxon>
        <taxon>Tabrizicola</taxon>
    </lineage>
</organism>
<keyword evidence="1" id="KW-0808">Transferase</keyword>
<evidence type="ECO:0000256" key="2">
    <source>
        <dbReference type="SAM" id="MobiDB-lite"/>
    </source>
</evidence>
<evidence type="ECO:0000256" key="1">
    <source>
        <dbReference type="ARBA" id="ARBA00022527"/>
    </source>
</evidence>
<dbReference type="CDD" id="cd16936">
    <property type="entry name" value="HATPase_RsbW-like"/>
    <property type="match status" value="1"/>
</dbReference>